<proteinExistence type="predicted"/>
<accession>A0A2A9CRN4</accession>
<dbReference type="RefSeq" id="WP_098459855.1">
    <property type="nucleotide sequence ID" value="NZ_PDJC01000001.1"/>
</dbReference>
<sequence length="163" mass="18373">MTWSETGYLDGRETRVAVVRLLAAEPEWAPSVAALQGELPPIVTNRDCSDSEWDRCRVPACECQPAHCLDPKRLCDGKVCVTERRQPNVYTALHWLRNAGIVERKGAKRSITWTLAWDTTKALAWAAVYEGILSSWNEANGPWASRPELQDQLVTRVLEEAIR</sequence>
<keyword evidence="2" id="KW-1185">Reference proteome</keyword>
<name>A0A2A9CRN4_9ACTN</name>
<organism evidence="1 2">
    <name type="scientific">Propionicimonas paludicola</name>
    <dbReference type="NCBI Taxonomy" id="185243"/>
    <lineage>
        <taxon>Bacteria</taxon>
        <taxon>Bacillati</taxon>
        <taxon>Actinomycetota</taxon>
        <taxon>Actinomycetes</taxon>
        <taxon>Propionibacteriales</taxon>
        <taxon>Nocardioidaceae</taxon>
        <taxon>Propionicimonas</taxon>
    </lineage>
</organism>
<dbReference type="EMBL" id="PDJC01000001">
    <property type="protein sequence ID" value="PFG16300.1"/>
    <property type="molecule type" value="Genomic_DNA"/>
</dbReference>
<dbReference type="AlphaFoldDB" id="A0A2A9CRN4"/>
<gene>
    <name evidence="1" type="ORF">ATK74_0834</name>
</gene>
<reference evidence="1 2" key="1">
    <citation type="submission" date="2017-10" db="EMBL/GenBank/DDBJ databases">
        <title>Sequencing the genomes of 1000 actinobacteria strains.</title>
        <authorList>
            <person name="Klenk H.-P."/>
        </authorList>
    </citation>
    <scope>NUCLEOTIDE SEQUENCE [LARGE SCALE GENOMIC DNA]</scope>
    <source>
        <strain evidence="1 2">DSM 15597</strain>
    </source>
</reference>
<comment type="caution">
    <text evidence="1">The sequence shown here is derived from an EMBL/GenBank/DDBJ whole genome shotgun (WGS) entry which is preliminary data.</text>
</comment>
<evidence type="ECO:0000313" key="2">
    <source>
        <dbReference type="Proteomes" id="UP000226079"/>
    </source>
</evidence>
<dbReference type="Proteomes" id="UP000226079">
    <property type="component" value="Unassembled WGS sequence"/>
</dbReference>
<evidence type="ECO:0000313" key="1">
    <source>
        <dbReference type="EMBL" id="PFG16300.1"/>
    </source>
</evidence>
<protein>
    <submittedName>
        <fullName evidence="1">Uncharacterized protein</fullName>
    </submittedName>
</protein>